<keyword evidence="2" id="KW-1185">Reference proteome</keyword>
<proteinExistence type="predicted"/>
<evidence type="ECO:0000313" key="2">
    <source>
        <dbReference type="Proteomes" id="UP000536442"/>
    </source>
</evidence>
<dbReference type="Pfam" id="PF10707">
    <property type="entry name" value="YrbL-PhoP_reg"/>
    <property type="match status" value="1"/>
</dbReference>
<reference evidence="1 2" key="1">
    <citation type="submission" date="2020-03" db="EMBL/GenBank/DDBJ databases">
        <title>Metagenomic, metatranscriptomic, and metabolomic analyses revealed the key microbes and metabolic features during the fermentation of ganjang, Korean traditional soy sauce.</title>
        <authorList>
            <person name="Chun B.H."/>
            <person name="Jeon C.O."/>
        </authorList>
    </citation>
    <scope>NUCLEOTIDE SEQUENCE [LARGE SCALE GENOMIC DNA]</scope>
    <source>
        <strain evidence="1 2">KG14</strain>
    </source>
</reference>
<dbReference type="Proteomes" id="UP000536442">
    <property type="component" value="Unassembled WGS sequence"/>
</dbReference>
<comment type="caution">
    <text evidence="1">The sequence shown here is derived from an EMBL/GenBank/DDBJ whole genome shotgun (WGS) entry which is preliminary data.</text>
</comment>
<evidence type="ECO:0008006" key="3">
    <source>
        <dbReference type="Google" id="ProtNLM"/>
    </source>
</evidence>
<sequence length="222" mass="25843">MIDLSHQTPFASGYNRHCYQHPDAPDRCLKVIRPENIEARYQRQTPLKKLLGKSRINDNKQEQLAHQQSAIVSLIRQGQESHVWQHLPRFYGETETSLGAANESELLLDEHGNPAPTLESHLQKYGFDAPIQAAVQRLCKWLEKTGILTRNLLPHNLVIAQRNNQPELFLVDGLGAPGAQNMLAAIPVWRRRYIERRIRRFYKRIAWELGDRQQAWEEFQRL</sequence>
<dbReference type="InterPro" id="IPR019647">
    <property type="entry name" value="PhoP_reg_network_YrbL"/>
</dbReference>
<dbReference type="EMBL" id="JABEVQ010000008">
    <property type="protein sequence ID" value="NWN92696.1"/>
    <property type="molecule type" value="Genomic_DNA"/>
</dbReference>
<dbReference type="AlphaFoldDB" id="A0A851HYB3"/>
<name>A0A851HYB3_9GAMM</name>
<organism evidence="1 2">
    <name type="scientific">Marinobacter adhaerens</name>
    <dbReference type="NCBI Taxonomy" id="1033846"/>
    <lineage>
        <taxon>Bacteria</taxon>
        <taxon>Pseudomonadati</taxon>
        <taxon>Pseudomonadota</taxon>
        <taxon>Gammaproteobacteria</taxon>
        <taxon>Pseudomonadales</taxon>
        <taxon>Marinobacteraceae</taxon>
        <taxon>Marinobacter</taxon>
    </lineage>
</organism>
<protein>
    <recommendedName>
        <fullName evidence="3">PhoP regulatory network protein YrbL</fullName>
    </recommendedName>
</protein>
<gene>
    <name evidence="1" type="ORF">HLV39_14460</name>
</gene>
<accession>A0A851HYB3</accession>
<evidence type="ECO:0000313" key="1">
    <source>
        <dbReference type="EMBL" id="NWN92696.1"/>
    </source>
</evidence>